<feature type="transmembrane region" description="Helical" evidence="2">
    <location>
        <begin position="239"/>
        <end position="258"/>
    </location>
</feature>
<keyword evidence="2" id="KW-0472">Membrane</keyword>
<evidence type="ECO:0000256" key="2">
    <source>
        <dbReference type="SAM" id="Phobius"/>
    </source>
</evidence>
<evidence type="ECO:0000313" key="3">
    <source>
        <dbReference type="EMBL" id="KAG5171155.1"/>
    </source>
</evidence>
<dbReference type="PANTHER" id="PTHR33927">
    <property type="entry name" value="TRANSMEMBRANE PROTEIN"/>
    <property type="match status" value="1"/>
</dbReference>
<sequence>MSDQLKGFPEPPMDPEKGTLEAVHLPYTPDVKTPPSPDRNATFPSSKEKDSAVLTSTKEVVLATKPKPANKPPKKKVSKWILWKLWFNTYRKFFTFTFGFNMIGLALAASGHWPYGAKYSGAIVVANFNFAILMRNEVFGRILYLVVNTLFAKWPPLWFRLGCTSVLQHLGGIHSGCALSGVLWLLYKVIMNFRKLDVTHDAVLVMGVVTNLAVMISALSAFPWVRNTHHNVFERHHRFVGWLGLICTWTFVILGDTYDPVTRSWNLNGVALIRHQDFWFTMGMTIFIALPWCFVREVPVDIELPSAKVAIIRFKRGMQQGLLGRISRSSIMEYHAFGIISESRHAKYHYMIAGVQGDFTKSLVVDPPKTLWTRELKFAGVSNTSTLYKRGIRICTGTGIGAALSTCLQSPYWYLIWIGSEQEKTFGPTISGLIHKHIGPERLMLWDSKARGGRPDSMKLVKEAYAYWDAEVVFITSNYIGNSEIMQGCKEAGIPCFGTLWDFVSRSPFLDEGWILNGVFSENAFESFQSLPILHI</sequence>
<dbReference type="InterPro" id="IPR052979">
    <property type="entry name" value="Adenylate-forming_domain"/>
</dbReference>
<dbReference type="PANTHER" id="PTHR33927:SF1">
    <property type="entry name" value="TRANSMEMBRANE PROTEIN"/>
    <property type="match status" value="1"/>
</dbReference>
<dbReference type="EMBL" id="JAFIQS010000003">
    <property type="protein sequence ID" value="KAG5171155.1"/>
    <property type="molecule type" value="Genomic_DNA"/>
</dbReference>
<reference evidence="3" key="1">
    <citation type="submission" date="2021-02" db="EMBL/GenBank/DDBJ databases">
        <title>Psilocybe cubensis genome.</title>
        <authorList>
            <person name="Mckernan K.J."/>
            <person name="Crawford S."/>
            <person name="Trippe A."/>
            <person name="Kane L.T."/>
            <person name="Mclaughlin S."/>
        </authorList>
    </citation>
    <scope>NUCLEOTIDE SEQUENCE [LARGE SCALE GENOMIC DNA]</scope>
    <source>
        <strain evidence="3">MGC-MH-2018</strain>
    </source>
</reference>
<evidence type="ECO:0008006" key="4">
    <source>
        <dbReference type="Google" id="ProtNLM"/>
    </source>
</evidence>
<feature type="transmembrane region" description="Helical" evidence="2">
    <location>
        <begin position="93"/>
        <end position="113"/>
    </location>
</feature>
<organism evidence="3">
    <name type="scientific">Psilocybe cubensis</name>
    <name type="common">Psychedelic mushroom</name>
    <name type="synonym">Stropharia cubensis</name>
    <dbReference type="NCBI Taxonomy" id="181762"/>
    <lineage>
        <taxon>Eukaryota</taxon>
        <taxon>Fungi</taxon>
        <taxon>Dikarya</taxon>
        <taxon>Basidiomycota</taxon>
        <taxon>Agaricomycotina</taxon>
        <taxon>Agaricomycetes</taxon>
        <taxon>Agaricomycetidae</taxon>
        <taxon>Agaricales</taxon>
        <taxon>Agaricineae</taxon>
        <taxon>Strophariaceae</taxon>
        <taxon>Psilocybe</taxon>
    </lineage>
</organism>
<feature type="region of interest" description="Disordered" evidence="1">
    <location>
        <begin position="1"/>
        <end position="53"/>
    </location>
</feature>
<evidence type="ECO:0000256" key="1">
    <source>
        <dbReference type="SAM" id="MobiDB-lite"/>
    </source>
</evidence>
<gene>
    <name evidence="3" type="ORF">JR316_003238</name>
</gene>
<feature type="transmembrane region" description="Helical" evidence="2">
    <location>
        <begin position="171"/>
        <end position="190"/>
    </location>
</feature>
<dbReference type="OrthoDB" id="3142841at2759"/>
<keyword evidence="2" id="KW-0812">Transmembrane</keyword>
<name>A0A8H8CMX8_PSICU</name>
<proteinExistence type="predicted"/>
<keyword evidence="2" id="KW-1133">Transmembrane helix</keyword>
<comment type="caution">
    <text evidence="3">The sequence shown here is derived from an EMBL/GenBank/DDBJ whole genome shotgun (WGS) entry which is preliminary data.</text>
</comment>
<feature type="transmembrane region" description="Helical" evidence="2">
    <location>
        <begin position="278"/>
        <end position="295"/>
    </location>
</feature>
<protein>
    <recommendedName>
        <fullName evidence="4">Non-ribosomal peptide synthetase</fullName>
    </recommendedName>
</protein>
<feature type="transmembrane region" description="Helical" evidence="2">
    <location>
        <begin position="202"/>
        <end position="224"/>
    </location>
</feature>
<dbReference type="AlphaFoldDB" id="A0A8H8CMX8"/>
<accession>A0A8H8CMX8</accession>